<dbReference type="EC" id="3.4.19.13" evidence="11"/>
<dbReference type="RefSeq" id="WP_286487060.1">
    <property type="nucleotide sequence ID" value="NZ_JACALR010000008.1"/>
</dbReference>
<reference evidence="12" key="1">
    <citation type="submission" date="2020-06" db="EMBL/GenBank/DDBJ databases">
        <authorList>
            <person name="Dong N."/>
        </authorList>
    </citation>
    <scope>NUCLEOTIDE SEQUENCE</scope>
    <source>
        <strain evidence="12">210</strain>
    </source>
</reference>
<dbReference type="GO" id="GO:0006751">
    <property type="term" value="P:glutathione catabolic process"/>
    <property type="evidence" value="ECO:0007669"/>
    <property type="project" value="UniProtKB-UniRule"/>
</dbReference>
<feature type="binding site" evidence="10">
    <location>
        <begin position="384"/>
        <end position="386"/>
    </location>
    <ligand>
        <name>L-glutamate</name>
        <dbReference type="ChEBI" id="CHEBI:29985"/>
    </ligand>
</feature>
<comment type="catalytic activity">
    <reaction evidence="8 11">
        <text>an N-terminal (5-L-glutamyl)-[peptide] + an alpha-amino acid = 5-L-glutamyl amino acid + an N-terminal L-alpha-aminoacyl-[peptide]</text>
        <dbReference type="Rhea" id="RHEA:23904"/>
        <dbReference type="Rhea" id="RHEA-COMP:9780"/>
        <dbReference type="Rhea" id="RHEA-COMP:9795"/>
        <dbReference type="ChEBI" id="CHEBI:77644"/>
        <dbReference type="ChEBI" id="CHEBI:78597"/>
        <dbReference type="ChEBI" id="CHEBI:78599"/>
        <dbReference type="ChEBI" id="CHEBI:78608"/>
        <dbReference type="EC" id="2.3.2.2"/>
    </reaction>
</comment>
<evidence type="ECO:0000256" key="7">
    <source>
        <dbReference type="ARBA" id="ARBA00023315"/>
    </source>
</evidence>
<dbReference type="PRINTS" id="PR01210">
    <property type="entry name" value="GGTRANSPTASE"/>
</dbReference>
<keyword evidence="4 11" id="KW-0808">Transferase</keyword>
<evidence type="ECO:0000256" key="1">
    <source>
        <dbReference type="ARBA" id="ARBA00001049"/>
    </source>
</evidence>
<dbReference type="Gene3D" id="1.10.246.130">
    <property type="match status" value="1"/>
</dbReference>
<dbReference type="Gene3D" id="3.60.20.40">
    <property type="match status" value="1"/>
</dbReference>
<protein>
    <recommendedName>
        <fullName evidence="11">Glutathione hydrolase proenzyme</fullName>
        <ecNumber evidence="11">2.3.2.2</ecNumber>
        <ecNumber evidence="11">3.4.19.13</ecNumber>
    </recommendedName>
    <component>
        <recommendedName>
            <fullName evidence="11">Glutathione hydrolase large chain</fullName>
        </recommendedName>
    </component>
    <component>
        <recommendedName>
            <fullName evidence="11">Glutathione hydrolase small chain</fullName>
        </recommendedName>
    </component>
</protein>
<comment type="catalytic activity">
    <reaction evidence="2 11">
        <text>glutathione + H2O = L-cysteinylglycine + L-glutamate</text>
        <dbReference type="Rhea" id="RHEA:28807"/>
        <dbReference type="ChEBI" id="CHEBI:15377"/>
        <dbReference type="ChEBI" id="CHEBI:29985"/>
        <dbReference type="ChEBI" id="CHEBI:57925"/>
        <dbReference type="ChEBI" id="CHEBI:61694"/>
        <dbReference type="EC" id="3.4.19.13"/>
    </reaction>
</comment>
<evidence type="ECO:0000256" key="9">
    <source>
        <dbReference type="PIRSR" id="PIRSR600101-1"/>
    </source>
</evidence>
<dbReference type="EC" id="2.3.2.2" evidence="11"/>
<dbReference type="GO" id="GO:0036374">
    <property type="term" value="F:glutathione hydrolase activity"/>
    <property type="evidence" value="ECO:0007669"/>
    <property type="project" value="UniProtKB-UniRule"/>
</dbReference>
<feature type="active site" description="Nucleophile" evidence="9">
    <location>
        <position position="366"/>
    </location>
</feature>
<dbReference type="InterPro" id="IPR043138">
    <property type="entry name" value="GGT_lsub"/>
</dbReference>
<comment type="PTM">
    <text evidence="11">Cleaved by autocatalysis into a large and a small subunit.</text>
</comment>
<dbReference type="Proteomes" id="UP001173578">
    <property type="component" value="Unassembled WGS sequence"/>
</dbReference>
<comment type="caution">
    <text evidence="12">The sequence shown here is derived from an EMBL/GenBank/DDBJ whole genome shotgun (WGS) entry which is preliminary data.</text>
</comment>
<dbReference type="InterPro" id="IPR029055">
    <property type="entry name" value="Ntn_hydrolases_N"/>
</dbReference>
<reference evidence="12" key="2">
    <citation type="journal article" date="2022" name="Sci. Total Environ.">
        <title>Prevalence, transmission, and molecular epidemiology of tet(X)-positive bacteria among humans, animals, and environmental niches in China: An epidemiological, and genomic-based study.</title>
        <authorList>
            <person name="Dong N."/>
            <person name="Zeng Y."/>
            <person name="Cai C."/>
            <person name="Sun C."/>
            <person name="Lu J."/>
            <person name="Liu C."/>
            <person name="Zhou H."/>
            <person name="Sun Q."/>
            <person name="Shu L."/>
            <person name="Wang H."/>
            <person name="Wang Y."/>
            <person name="Wang S."/>
            <person name="Wu C."/>
            <person name="Chan E.W."/>
            <person name="Chen G."/>
            <person name="Shen Z."/>
            <person name="Chen S."/>
            <person name="Zhang R."/>
        </authorList>
    </citation>
    <scope>NUCLEOTIDE SEQUENCE</scope>
    <source>
        <strain evidence="12">210</strain>
    </source>
</reference>
<dbReference type="Pfam" id="PF01019">
    <property type="entry name" value="G_glu_transpept"/>
    <property type="match status" value="1"/>
</dbReference>
<dbReference type="NCBIfam" id="TIGR00066">
    <property type="entry name" value="g_glut_trans"/>
    <property type="match status" value="1"/>
</dbReference>
<keyword evidence="5 11" id="KW-0378">Hydrolase</keyword>
<organism evidence="12 13">
    <name type="scientific">Empedobacter falsenii</name>
    <dbReference type="NCBI Taxonomy" id="343874"/>
    <lineage>
        <taxon>Bacteria</taxon>
        <taxon>Pseudomonadati</taxon>
        <taxon>Bacteroidota</taxon>
        <taxon>Flavobacteriia</taxon>
        <taxon>Flavobacteriales</taxon>
        <taxon>Weeksellaceae</taxon>
        <taxon>Empedobacter</taxon>
    </lineage>
</organism>
<evidence type="ECO:0000256" key="4">
    <source>
        <dbReference type="ARBA" id="ARBA00022679"/>
    </source>
</evidence>
<gene>
    <name evidence="12" type="primary">ggt</name>
    <name evidence="12" type="ORF">HX095_15735</name>
</gene>
<evidence type="ECO:0000256" key="6">
    <source>
        <dbReference type="ARBA" id="ARBA00023145"/>
    </source>
</evidence>
<dbReference type="PANTHER" id="PTHR43199:SF1">
    <property type="entry name" value="GLUTATHIONE HYDROLASE PROENZYME"/>
    <property type="match status" value="1"/>
</dbReference>
<accession>A0AAW7DKV1</accession>
<evidence type="ECO:0000256" key="3">
    <source>
        <dbReference type="ARBA" id="ARBA00009381"/>
    </source>
</evidence>
<dbReference type="InterPro" id="IPR000101">
    <property type="entry name" value="GGT_peptidase"/>
</dbReference>
<keyword evidence="11" id="KW-0317">Glutathione biosynthesis</keyword>
<evidence type="ECO:0000256" key="11">
    <source>
        <dbReference type="RuleBase" id="RU368036"/>
    </source>
</evidence>
<dbReference type="InterPro" id="IPR051792">
    <property type="entry name" value="GGT_bact"/>
</dbReference>
<comment type="subunit">
    <text evidence="11">This enzyme consists of two polypeptide chains, which are synthesized in precursor form from a single polypeptide.</text>
</comment>
<sequence length="555" mass="60855">MKKISFIIVSFFAIIQLNAQESYKNGVVVTAHPEASKVGVEILKKGGNAIDASIAVQFALAVVYPNAGNIGGGGFLVYRDSKGKTDALDYREKAPLKASEDMYWDKNGNAITDLSLYGQFAAGVPGTVDGMVKAHEKYGKLNWKELVQPAINLAQKGFKITKQQASELTNKHNDFVKYNSKTNALTSKSSWKEGDLLIQKDLANTLKLIQQKGRAGFYEGKTADLIVKEMKRGNGIISHEDLKEYQSVWRTPVSGNYKGLKVISMPPPSSGGIALVSLFQSIEDYPINKWGFQADSTIQVMVEAERRVYADRAEHLGDPDFIKVPQKQLLDKSYNVNRMKDFSFDRATPSSVIKAGEIIGKESMETTHYVIVDKDGNAASVTTTLNNSYGSLVVVEGAGFLLNDEMDDFSVKPGTPNLYGLVGGKANAIEPSKRMLSSMTPSILEKDGKLFMVVGTPGGSTIITSVFQAILNVVDFGMTMQEAVAAPRFHHQWLPDQIDYEPNAISENVRESLKQKGYTLKERKPYGRVEGILVNSDKTYQAGADPRGDDKAVGY</sequence>
<feature type="binding site" evidence="10">
    <location>
        <position position="459"/>
    </location>
    <ligand>
        <name>L-glutamate</name>
        <dbReference type="ChEBI" id="CHEBI:29985"/>
    </ligand>
</feature>
<dbReference type="SUPFAM" id="SSF56235">
    <property type="entry name" value="N-terminal nucleophile aminohydrolases (Ntn hydrolases)"/>
    <property type="match status" value="1"/>
</dbReference>
<dbReference type="GO" id="GO:0103068">
    <property type="term" value="F:leukotriene C4 gamma-glutamyl transferase activity"/>
    <property type="evidence" value="ECO:0007669"/>
    <property type="project" value="UniProtKB-EC"/>
</dbReference>
<evidence type="ECO:0000256" key="2">
    <source>
        <dbReference type="ARBA" id="ARBA00001089"/>
    </source>
</evidence>
<evidence type="ECO:0000313" key="13">
    <source>
        <dbReference type="Proteomes" id="UP001173578"/>
    </source>
</evidence>
<proteinExistence type="inferred from homology"/>
<dbReference type="GO" id="GO:0006750">
    <property type="term" value="P:glutathione biosynthetic process"/>
    <property type="evidence" value="ECO:0007669"/>
    <property type="project" value="UniProtKB-KW"/>
</dbReference>
<evidence type="ECO:0000256" key="8">
    <source>
        <dbReference type="ARBA" id="ARBA00047417"/>
    </source>
</evidence>
<keyword evidence="6 11" id="KW-0865">Zymogen</keyword>
<dbReference type="PANTHER" id="PTHR43199">
    <property type="entry name" value="GLUTATHIONE HYDROLASE"/>
    <property type="match status" value="1"/>
</dbReference>
<dbReference type="AlphaFoldDB" id="A0AAW7DKV1"/>
<name>A0AAW7DKV1_9FLAO</name>
<feature type="binding site" evidence="10">
    <location>
        <begin position="437"/>
        <end position="438"/>
    </location>
    <ligand>
        <name>L-glutamate</name>
        <dbReference type="ChEBI" id="CHEBI:29985"/>
    </ligand>
</feature>
<dbReference type="InterPro" id="IPR043137">
    <property type="entry name" value="GGT_ssub_C"/>
</dbReference>
<comment type="similarity">
    <text evidence="3 11">Belongs to the gamma-glutamyltransferase family.</text>
</comment>
<evidence type="ECO:0000313" key="12">
    <source>
        <dbReference type="EMBL" id="MDM1552653.1"/>
    </source>
</evidence>
<feature type="binding site" evidence="10">
    <location>
        <position position="91"/>
    </location>
    <ligand>
        <name>L-glutamate</name>
        <dbReference type="ChEBI" id="CHEBI:29985"/>
    </ligand>
</feature>
<dbReference type="EMBL" id="JACALR010000008">
    <property type="protein sequence ID" value="MDM1552653.1"/>
    <property type="molecule type" value="Genomic_DNA"/>
</dbReference>
<evidence type="ECO:0000256" key="10">
    <source>
        <dbReference type="PIRSR" id="PIRSR600101-2"/>
    </source>
</evidence>
<evidence type="ECO:0000256" key="5">
    <source>
        <dbReference type="ARBA" id="ARBA00022801"/>
    </source>
</evidence>
<feature type="binding site" evidence="10">
    <location>
        <position position="408"/>
    </location>
    <ligand>
        <name>L-glutamate</name>
        <dbReference type="ChEBI" id="CHEBI:29985"/>
    </ligand>
</feature>
<comment type="catalytic activity">
    <reaction evidence="1 11">
        <text>an S-substituted glutathione + H2O = an S-substituted L-cysteinylglycine + L-glutamate</text>
        <dbReference type="Rhea" id="RHEA:59468"/>
        <dbReference type="ChEBI" id="CHEBI:15377"/>
        <dbReference type="ChEBI" id="CHEBI:29985"/>
        <dbReference type="ChEBI" id="CHEBI:90779"/>
        <dbReference type="ChEBI" id="CHEBI:143103"/>
        <dbReference type="EC" id="3.4.19.13"/>
    </reaction>
</comment>
<comment type="pathway">
    <text evidence="11">Sulfur metabolism; glutathione metabolism.</text>
</comment>
<keyword evidence="7 11" id="KW-0012">Acyltransferase</keyword>